<dbReference type="GO" id="GO:0003677">
    <property type="term" value="F:DNA binding"/>
    <property type="evidence" value="ECO:0007669"/>
    <property type="project" value="UniProtKB-KW"/>
</dbReference>
<feature type="compositionally biased region" description="Basic residues" evidence="3">
    <location>
        <begin position="29"/>
        <end position="55"/>
    </location>
</feature>
<dbReference type="InterPro" id="IPR011109">
    <property type="entry name" value="DNA_bind_recombinase_dom"/>
</dbReference>
<dbReference type="OrthoDB" id="4500247at2"/>
<dbReference type="Pfam" id="PF00239">
    <property type="entry name" value="Resolvase"/>
    <property type="match status" value="1"/>
</dbReference>
<dbReference type="InterPro" id="IPR050639">
    <property type="entry name" value="SSR_resolvase"/>
</dbReference>
<keyword evidence="2" id="KW-0233">DNA recombination</keyword>
<evidence type="ECO:0000313" key="5">
    <source>
        <dbReference type="EMBL" id="RDD89061.1"/>
    </source>
</evidence>
<dbReference type="InterPro" id="IPR036162">
    <property type="entry name" value="Resolvase-like_N_sf"/>
</dbReference>
<evidence type="ECO:0000313" key="6">
    <source>
        <dbReference type="Proteomes" id="UP000253742"/>
    </source>
</evidence>
<dbReference type="Pfam" id="PF07508">
    <property type="entry name" value="Recombinase"/>
    <property type="match status" value="1"/>
</dbReference>
<dbReference type="InterPro" id="IPR038109">
    <property type="entry name" value="DNA_bind_recomb_sf"/>
</dbReference>
<evidence type="ECO:0000256" key="3">
    <source>
        <dbReference type="SAM" id="MobiDB-lite"/>
    </source>
</evidence>
<sequence length="665" mass="76018">MASRAVPRAHRRTPAHHPHRAQLATRLGRPAHQRRQRRLHARPRPRRARPARRTPRTAPRWQPGPRRAGRGQRDHTAPAQHPPIRTEGTVTTAQIPATFKRTKLAPYVGYIRVSTWKEEKISPEIQRAAILEWAKRHGAEITEWIEDLDTTGRNFKRKIMRAIEIVEKGKEKGIAVWRYSRFGRDRAGNAINLARVESIGGQLVSATEPVDATTAIGRFQRGMILEFAAFESDRIGEAWSETHQHRRAQGLPATGRPRFGYIWHRRWDARTEKLQDEKYEPHPEVGPIVAELYRMYTHPTKPKGFASLCGWLNNSGHRTTRGTLWTTQTLTRYMDGGFPAGLLRIHDDDCKCNGRRTNGSCPNYFFAQGAHEELIDYDLWQKYRARRTEVQNTPPRARNAIYELTGIVRHDACRGGTSMTTNRWRNAAGEVINLNGHAYRCSQRAASGGTKCEGIWIQRVPVEKEVEKWLMREAAPGVDTAPPTEKDEPKVDERALAKLARAKLTAEYETAEAALTRLIMDQAEHPEKYPAGAFERARDTYVQRQERIKRELEKQADVAEAPRRSDFDRLVVSIAAEWKTFNTSERNAMIKQLVRRVVLSRKKDENGEPIPGGEGVAVTVHPLWEPDPWERARICRGPFGTATAGLWLSAELWTRPDTWEQIPPR</sequence>
<dbReference type="CDD" id="cd00338">
    <property type="entry name" value="Ser_Recombinase"/>
    <property type="match status" value="1"/>
</dbReference>
<dbReference type="EMBL" id="QQBH01000005">
    <property type="protein sequence ID" value="RDD89061.1"/>
    <property type="molecule type" value="Genomic_DNA"/>
</dbReference>
<reference evidence="5 6" key="1">
    <citation type="submission" date="2018-07" db="EMBL/GenBank/DDBJ databases">
        <title>Genome guided investigation of antibiotics producing actinomycetales strain isolated from a Macau mangrove ecosystem.</title>
        <authorList>
            <person name="Hu D."/>
        </authorList>
    </citation>
    <scope>NUCLEOTIDE SEQUENCE [LARGE SCALE GENOMIC DNA]</scope>
    <source>
        <strain evidence="5 6">2297</strain>
    </source>
</reference>
<feature type="domain" description="Recombinase" evidence="4">
    <location>
        <begin position="258"/>
        <end position="393"/>
    </location>
</feature>
<comment type="caution">
    <text evidence="5">The sequence shown here is derived from an EMBL/GenBank/DDBJ whole genome shotgun (WGS) entry which is preliminary data.</text>
</comment>
<evidence type="ECO:0000259" key="4">
    <source>
        <dbReference type="PROSITE" id="PS51737"/>
    </source>
</evidence>
<dbReference type="SMART" id="SM00857">
    <property type="entry name" value="Resolvase"/>
    <property type="match status" value="1"/>
</dbReference>
<dbReference type="Proteomes" id="UP000253742">
    <property type="component" value="Unassembled WGS sequence"/>
</dbReference>
<keyword evidence="1" id="KW-0238">DNA-binding</keyword>
<feature type="compositionally biased region" description="Low complexity" evidence="3">
    <location>
        <begin position="56"/>
        <end position="66"/>
    </location>
</feature>
<proteinExistence type="predicted"/>
<accession>A0A369V8E4</accession>
<name>A0A369V8E4_9ACTN</name>
<protein>
    <submittedName>
        <fullName evidence="5">Recombinase family protein</fullName>
    </submittedName>
</protein>
<gene>
    <name evidence="5" type="ORF">DVZ84_08605</name>
</gene>
<dbReference type="PANTHER" id="PTHR30461:SF2">
    <property type="entry name" value="SERINE RECOMBINASE PINE-RELATED"/>
    <property type="match status" value="1"/>
</dbReference>
<dbReference type="GO" id="GO:0000150">
    <property type="term" value="F:DNA strand exchange activity"/>
    <property type="evidence" value="ECO:0007669"/>
    <property type="project" value="InterPro"/>
</dbReference>
<dbReference type="Gene3D" id="3.40.50.1390">
    <property type="entry name" value="Resolvase, N-terminal catalytic domain"/>
    <property type="match status" value="1"/>
</dbReference>
<dbReference type="SUPFAM" id="SSF53041">
    <property type="entry name" value="Resolvase-like"/>
    <property type="match status" value="1"/>
</dbReference>
<dbReference type="PANTHER" id="PTHR30461">
    <property type="entry name" value="DNA-INVERTASE FROM LAMBDOID PROPHAGE"/>
    <property type="match status" value="1"/>
</dbReference>
<organism evidence="5 6">
    <name type="scientific">Streptomyces parvulus</name>
    <dbReference type="NCBI Taxonomy" id="146923"/>
    <lineage>
        <taxon>Bacteria</taxon>
        <taxon>Bacillati</taxon>
        <taxon>Actinomycetota</taxon>
        <taxon>Actinomycetes</taxon>
        <taxon>Kitasatosporales</taxon>
        <taxon>Streptomycetaceae</taxon>
        <taxon>Streptomyces</taxon>
    </lineage>
</organism>
<dbReference type="Gene3D" id="3.90.1750.20">
    <property type="entry name" value="Putative Large Serine Recombinase, Chain B, Domain 2"/>
    <property type="match status" value="1"/>
</dbReference>
<feature type="region of interest" description="Disordered" evidence="3">
    <location>
        <begin position="1"/>
        <end position="87"/>
    </location>
</feature>
<dbReference type="PROSITE" id="PS51737">
    <property type="entry name" value="RECOMBINASE_DNA_BIND"/>
    <property type="match status" value="1"/>
</dbReference>
<evidence type="ECO:0000256" key="2">
    <source>
        <dbReference type="ARBA" id="ARBA00023172"/>
    </source>
</evidence>
<evidence type="ECO:0000256" key="1">
    <source>
        <dbReference type="ARBA" id="ARBA00023125"/>
    </source>
</evidence>
<dbReference type="InterPro" id="IPR006119">
    <property type="entry name" value="Resolv_N"/>
</dbReference>
<dbReference type="AlphaFoldDB" id="A0A369V8E4"/>
<feature type="compositionally biased region" description="Basic residues" evidence="3">
    <location>
        <begin position="7"/>
        <end position="20"/>
    </location>
</feature>